<sequence length="87" mass="9757">MVMNSTRIREARQVTNEPLCSELASQSFRSPMDRQLIVGASAHRRSASSPAECQLTTGASERRLTRRAAALSRRLRDETRQMLLGLN</sequence>
<gene>
    <name evidence="1" type="ORF">KIN20_013609</name>
</gene>
<evidence type="ECO:0000313" key="1">
    <source>
        <dbReference type="EMBL" id="KAJ1356003.1"/>
    </source>
</evidence>
<dbReference type="AlphaFoldDB" id="A0AAD5MFV2"/>
<proteinExistence type="predicted"/>
<dbReference type="EMBL" id="JAHQIW010002655">
    <property type="protein sequence ID" value="KAJ1356003.1"/>
    <property type="molecule type" value="Genomic_DNA"/>
</dbReference>
<reference evidence="1" key="1">
    <citation type="submission" date="2021-06" db="EMBL/GenBank/DDBJ databases">
        <title>Parelaphostrongylus tenuis whole genome reference sequence.</title>
        <authorList>
            <person name="Garwood T.J."/>
            <person name="Larsen P.A."/>
            <person name="Fountain-Jones N.M."/>
            <person name="Garbe J.R."/>
            <person name="Macchietto M.G."/>
            <person name="Kania S.A."/>
            <person name="Gerhold R.W."/>
            <person name="Richards J.E."/>
            <person name="Wolf T.M."/>
        </authorList>
    </citation>
    <scope>NUCLEOTIDE SEQUENCE</scope>
    <source>
        <strain evidence="1">MNPRO001-30</strain>
        <tissue evidence="1">Meninges</tissue>
    </source>
</reference>
<organism evidence="1 2">
    <name type="scientific">Parelaphostrongylus tenuis</name>
    <name type="common">Meningeal worm</name>
    <dbReference type="NCBI Taxonomy" id="148309"/>
    <lineage>
        <taxon>Eukaryota</taxon>
        <taxon>Metazoa</taxon>
        <taxon>Ecdysozoa</taxon>
        <taxon>Nematoda</taxon>
        <taxon>Chromadorea</taxon>
        <taxon>Rhabditida</taxon>
        <taxon>Rhabditina</taxon>
        <taxon>Rhabditomorpha</taxon>
        <taxon>Strongyloidea</taxon>
        <taxon>Metastrongylidae</taxon>
        <taxon>Parelaphostrongylus</taxon>
    </lineage>
</organism>
<name>A0AAD5MFV2_PARTN</name>
<evidence type="ECO:0000313" key="2">
    <source>
        <dbReference type="Proteomes" id="UP001196413"/>
    </source>
</evidence>
<keyword evidence="2" id="KW-1185">Reference proteome</keyword>
<comment type="caution">
    <text evidence="1">The sequence shown here is derived from an EMBL/GenBank/DDBJ whole genome shotgun (WGS) entry which is preliminary data.</text>
</comment>
<dbReference type="Proteomes" id="UP001196413">
    <property type="component" value="Unassembled WGS sequence"/>
</dbReference>
<accession>A0AAD5MFV2</accession>
<protein>
    <submittedName>
        <fullName evidence="1">Uncharacterized protein</fullName>
    </submittedName>
</protein>